<accession>A0A7G8LIV2</accession>
<dbReference type="GeneID" id="70080775"/>
<sequence length="22" mass="2423">MIERDILGFGLGCPAFLRFGPI</sequence>
<evidence type="ECO:0000313" key="1">
    <source>
        <dbReference type="EMBL" id="QNJ57174.1"/>
    </source>
</evidence>
<keyword evidence="2" id="KW-1185">Reference proteome</keyword>
<dbReference type="KEGG" id="vg:70080775"/>
<reference evidence="1 2" key="1">
    <citation type="submission" date="2020-06" db="EMBL/GenBank/DDBJ databases">
        <authorList>
            <person name="Herren C.D."/>
            <person name="Smith Caldas M."/>
            <person name="Brooke G.M."/>
            <person name="Cabrera L.J."/>
            <person name="Caudill C.B."/>
            <person name="Ewell K.O."/>
            <person name="Haas C.L."/>
            <person name="Shapland G.L."/>
            <person name="Sitek C.J."/>
            <person name="Thompson J.S."/>
            <person name="Pollenz R.S."/>
            <person name="Garlena R.A."/>
            <person name="Russell D.A."/>
            <person name="Pope W.H."/>
            <person name="Jacobs-Sera D."/>
            <person name="Hatfull G.F."/>
        </authorList>
    </citation>
    <scope>NUCLEOTIDE SEQUENCE [LARGE SCALE GENOMIC DNA]</scope>
</reference>
<dbReference type="Proteomes" id="UP000515957">
    <property type="component" value="Segment"/>
</dbReference>
<protein>
    <submittedName>
        <fullName evidence="1">Uncharacterized protein</fullName>
    </submittedName>
</protein>
<proteinExistence type="predicted"/>
<name>A0A7G8LIV2_9CAUD</name>
<dbReference type="RefSeq" id="YP_010246236.1">
    <property type="nucleotide sequence ID" value="NC_060133.1"/>
</dbReference>
<organism evidence="1 2">
    <name type="scientific">Gordonia phage Rabbitrun</name>
    <dbReference type="NCBI Taxonomy" id="2762280"/>
    <lineage>
        <taxon>Viruses</taxon>
        <taxon>Duplodnaviria</taxon>
        <taxon>Heunggongvirae</taxon>
        <taxon>Uroviricota</taxon>
        <taxon>Caudoviricetes</taxon>
        <taxon>Deeyouvirinae</taxon>
        <taxon>Nevillevirus</taxon>
        <taxon>Nevillevirus rabbitrun</taxon>
    </lineage>
</organism>
<gene>
    <name evidence="1" type="primary">129</name>
    <name evidence="1" type="ORF">SEA_RABBITRUN_129</name>
</gene>
<dbReference type="EMBL" id="MT658805">
    <property type="protein sequence ID" value="QNJ57174.1"/>
    <property type="molecule type" value="Genomic_DNA"/>
</dbReference>
<evidence type="ECO:0000313" key="2">
    <source>
        <dbReference type="Proteomes" id="UP000515957"/>
    </source>
</evidence>